<keyword evidence="6" id="KW-1185">Reference proteome</keyword>
<gene>
    <name evidence="5" type="ORF">DCAR_0313982</name>
</gene>
<feature type="compositionally biased region" description="Polar residues" evidence="4">
    <location>
        <begin position="1"/>
        <end position="15"/>
    </location>
</feature>
<dbReference type="AlphaFoldDB" id="A0AAF0WRF4"/>
<evidence type="ECO:0000256" key="3">
    <source>
        <dbReference type="PROSITE-ProRule" id="PRU01191"/>
    </source>
</evidence>
<comment type="caution">
    <text evidence="3">Lacks conserved residue(s) required for the propagation of feature annotation.</text>
</comment>
<organism evidence="5 6">
    <name type="scientific">Daucus carota subsp. sativus</name>
    <name type="common">Carrot</name>
    <dbReference type="NCBI Taxonomy" id="79200"/>
    <lineage>
        <taxon>Eukaryota</taxon>
        <taxon>Viridiplantae</taxon>
        <taxon>Streptophyta</taxon>
        <taxon>Embryophyta</taxon>
        <taxon>Tracheophyta</taxon>
        <taxon>Spermatophyta</taxon>
        <taxon>Magnoliopsida</taxon>
        <taxon>eudicotyledons</taxon>
        <taxon>Gunneridae</taxon>
        <taxon>Pentapetalae</taxon>
        <taxon>asterids</taxon>
        <taxon>campanulids</taxon>
        <taxon>Apiales</taxon>
        <taxon>Apiaceae</taxon>
        <taxon>Apioideae</taxon>
        <taxon>Scandiceae</taxon>
        <taxon>Daucinae</taxon>
        <taxon>Daucus</taxon>
        <taxon>Daucus sect. Daucus</taxon>
    </lineage>
</organism>
<sequence length="488" mass="55577">MQLDQSIPEGQNQELRSGDIGSINLKPNPVSKESFRVLGNYRNEKALLREGILSNQNSNSRVSGKKLSTEDVIRLAGERFIHFSSKKRDGFTNFTNPYDPALISLTVEDAKMVDLAHLLLASAEKVGYKQFEAADKLLVHCEAMVSERGHPVERIAFHFSKALRERIKTEREHNFHNLGNDQGRSIRGLPTGVDIITAVLHQEVPFSKVMQFASIQMILENLSMAKKIHLIDFQLRNGVQWTLLIQALSERKTFPVKLLKITAIQTSDKERTEDIGKKLQSYANSMNISFKFKVVSVLNMKDLKVELFDIRPGEAVAVYSPVVLMTMIGRPQNLHTVLKVIQRLRPVVMIVMEVEANTNSPAFVNRFIEALFWYSAWFDSLEDCIDRDNQCRTEVERSYFGQGIKNIVAAEGEDRTTRSVKIGVWRTFFQRFKMVEIDISKASVDQANMVLKQKFSCGSSCTISKNRKCLMVEWKGTPLHSVSAWRFK</sequence>
<reference evidence="5" key="2">
    <citation type="submission" date="2022-03" db="EMBL/GenBank/DDBJ databases">
        <title>Draft title - Genomic analysis of global carrot germplasm unveils the trajectory of domestication and the origin of high carotenoid orange carrot.</title>
        <authorList>
            <person name="Iorizzo M."/>
            <person name="Ellison S."/>
            <person name="Senalik D."/>
            <person name="Macko-Podgorni A."/>
            <person name="Grzebelus D."/>
            <person name="Bostan H."/>
            <person name="Rolling W."/>
            <person name="Curaba J."/>
            <person name="Simon P."/>
        </authorList>
    </citation>
    <scope>NUCLEOTIDE SEQUENCE</scope>
    <source>
        <tissue evidence="5">Leaf</tissue>
    </source>
</reference>
<keyword evidence="1" id="KW-0805">Transcription regulation</keyword>
<accession>A0AAF0WRF4</accession>
<evidence type="ECO:0000313" key="5">
    <source>
        <dbReference type="EMBL" id="WOG94685.1"/>
    </source>
</evidence>
<evidence type="ECO:0000256" key="4">
    <source>
        <dbReference type="SAM" id="MobiDB-lite"/>
    </source>
</evidence>
<feature type="region of interest" description="SAW" evidence="3">
    <location>
        <begin position="409"/>
        <end position="486"/>
    </location>
</feature>
<feature type="region of interest" description="Leucine repeat II (LRII)" evidence="3">
    <location>
        <begin position="274"/>
        <end position="306"/>
    </location>
</feature>
<comment type="similarity">
    <text evidence="3">Belongs to the GRAS family.</text>
</comment>
<dbReference type="InterPro" id="IPR005202">
    <property type="entry name" value="TF_GRAS"/>
</dbReference>
<dbReference type="Proteomes" id="UP000077755">
    <property type="component" value="Chromosome 3"/>
</dbReference>
<dbReference type="PROSITE" id="PS50985">
    <property type="entry name" value="GRAS"/>
    <property type="match status" value="1"/>
</dbReference>
<reference evidence="5" key="1">
    <citation type="journal article" date="2016" name="Nat. Genet.">
        <title>A high-quality carrot genome assembly provides new insights into carotenoid accumulation and asterid genome evolution.</title>
        <authorList>
            <person name="Iorizzo M."/>
            <person name="Ellison S."/>
            <person name="Senalik D."/>
            <person name="Zeng P."/>
            <person name="Satapoomin P."/>
            <person name="Huang J."/>
            <person name="Bowman M."/>
            <person name="Iovene M."/>
            <person name="Sanseverino W."/>
            <person name="Cavagnaro P."/>
            <person name="Yildiz M."/>
            <person name="Macko-Podgorni A."/>
            <person name="Moranska E."/>
            <person name="Grzebelus E."/>
            <person name="Grzebelus D."/>
            <person name="Ashrafi H."/>
            <person name="Zheng Z."/>
            <person name="Cheng S."/>
            <person name="Spooner D."/>
            <person name="Van Deynze A."/>
            <person name="Simon P."/>
        </authorList>
    </citation>
    <scope>NUCLEOTIDE SEQUENCE</scope>
    <source>
        <tissue evidence="5">Leaf</tissue>
    </source>
</reference>
<evidence type="ECO:0000313" key="6">
    <source>
        <dbReference type="Proteomes" id="UP000077755"/>
    </source>
</evidence>
<proteinExistence type="inferred from homology"/>
<evidence type="ECO:0000256" key="2">
    <source>
        <dbReference type="ARBA" id="ARBA00023163"/>
    </source>
</evidence>
<feature type="region of interest" description="Disordered" evidence="4">
    <location>
        <begin position="1"/>
        <end position="27"/>
    </location>
</feature>
<dbReference type="EMBL" id="CP093345">
    <property type="protein sequence ID" value="WOG94685.1"/>
    <property type="molecule type" value="Genomic_DNA"/>
</dbReference>
<dbReference type="PANTHER" id="PTHR31636">
    <property type="entry name" value="OSJNBA0084A10.13 PROTEIN-RELATED"/>
    <property type="match status" value="1"/>
</dbReference>
<evidence type="ECO:0000256" key="1">
    <source>
        <dbReference type="ARBA" id="ARBA00023015"/>
    </source>
</evidence>
<protein>
    <recommendedName>
        <fullName evidence="7">DELLA protein</fullName>
    </recommendedName>
</protein>
<evidence type="ECO:0008006" key="7">
    <source>
        <dbReference type="Google" id="ProtNLM"/>
    </source>
</evidence>
<keyword evidence="2" id="KW-0804">Transcription</keyword>
<dbReference type="Pfam" id="PF03514">
    <property type="entry name" value="GRAS"/>
    <property type="match status" value="1"/>
</dbReference>
<name>A0AAF0WRF4_DAUCS</name>